<dbReference type="CDD" id="cd13854">
    <property type="entry name" value="CuRO_1_MaLCC_like"/>
    <property type="match status" value="1"/>
</dbReference>
<reference evidence="10" key="1">
    <citation type="journal article" date="2020" name="Stud. Mycol.">
        <title>101 Dothideomycetes genomes: a test case for predicting lifestyles and emergence of pathogens.</title>
        <authorList>
            <person name="Haridas S."/>
            <person name="Albert R."/>
            <person name="Binder M."/>
            <person name="Bloem J."/>
            <person name="Labutti K."/>
            <person name="Salamov A."/>
            <person name="Andreopoulos B."/>
            <person name="Baker S."/>
            <person name="Barry K."/>
            <person name="Bills G."/>
            <person name="Bluhm B."/>
            <person name="Cannon C."/>
            <person name="Castanera R."/>
            <person name="Culley D."/>
            <person name="Daum C."/>
            <person name="Ezra D."/>
            <person name="Gonzalez J."/>
            <person name="Henrissat B."/>
            <person name="Kuo A."/>
            <person name="Liang C."/>
            <person name="Lipzen A."/>
            <person name="Lutzoni F."/>
            <person name="Magnuson J."/>
            <person name="Mondo S."/>
            <person name="Nolan M."/>
            <person name="Ohm R."/>
            <person name="Pangilinan J."/>
            <person name="Park H.-J."/>
            <person name="Ramirez L."/>
            <person name="Alfaro M."/>
            <person name="Sun H."/>
            <person name="Tritt A."/>
            <person name="Yoshinaga Y."/>
            <person name="Zwiers L.-H."/>
            <person name="Turgeon B."/>
            <person name="Goodwin S."/>
            <person name="Spatafora J."/>
            <person name="Crous P."/>
            <person name="Grigoriev I."/>
        </authorList>
    </citation>
    <scope>NUCLEOTIDE SEQUENCE</scope>
    <source>
        <strain evidence="10">CBS 133067</strain>
    </source>
</reference>
<dbReference type="GO" id="GO:0005507">
    <property type="term" value="F:copper ion binding"/>
    <property type="evidence" value="ECO:0007669"/>
    <property type="project" value="InterPro"/>
</dbReference>
<comment type="similarity">
    <text evidence="1">Belongs to the multicopper oxidase family.</text>
</comment>
<keyword evidence="6" id="KW-0325">Glycoprotein</keyword>
<dbReference type="GO" id="GO:0016491">
    <property type="term" value="F:oxidoreductase activity"/>
    <property type="evidence" value="ECO:0007669"/>
    <property type="project" value="UniProtKB-KW"/>
</dbReference>
<accession>A0A9P4I9K6</accession>
<feature type="non-terminal residue" evidence="10">
    <location>
        <position position="1"/>
    </location>
</feature>
<dbReference type="EMBL" id="ML978127">
    <property type="protein sequence ID" value="KAF2097731.1"/>
    <property type="molecule type" value="Genomic_DNA"/>
</dbReference>
<evidence type="ECO:0000256" key="6">
    <source>
        <dbReference type="ARBA" id="ARBA00023180"/>
    </source>
</evidence>
<protein>
    <recommendedName>
        <fullName evidence="12">Laccase</fullName>
    </recommendedName>
</protein>
<proteinExistence type="inferred from homology"/>
<evidence type="ECO:0000259" key="9">
    <source>
        <dbReference type="Pfam" id="PF07732"/>
    </source>
</evidence>
<dbReference type="Pfam" id="PF07731">
    <property type="entry name" value="Cu-oxidase_2"/>
    <property type="match status" value="1"/>
</dbReference>
<evidence type="ECO:0000256" key="4">
    <source>
        <dbReference type="ARBA" id="ARBA00023002"/>
    </source>
</evidence>
<dbReference type="InterPro" id="IPR011706">
    <property type="entry name" value="Cu-oxidase_C"/>
</dbReference>
<gene>
    <name evidence="10" type="ORF">NA57DRAFT_40734</name>
</gene>
<dbReference type="SUPFAM" id="SSF49503">
    <property type="entry name" value="Cupredoxins"/>
    <property type="match status" value="3"/>
</dbReference>
<name>A0A9P4I9K6_9PEZI</name>
<sequence>KFCGYDVSTDSYQFTPKTCKVVEYTFTVTDETVSPDGISRPAMLVNGQLPGPAIEASWGDTVVVHVINKLTSLNGTSIHFHGMRQSNNSVNDGVPSIVQCPIAPGESMTYQWVAENYGTSWYHSHYAIQAWEGVFGPVVIDGPHSDDSFDEDLGPIVLQDWSHFTVDSRYDLAQNATVNPATNQTFGGPVVMDSGLINGKNVWGDDGAANQTGSRNTFTFTKGKKYLLRIINTSIQSTYKFYIDGHSFTVISADFVPIQPYTTNIININIGQRYNVIVEANQSGNQSYWMRSDNQNSCAGTVQAKNIKAIVNYSGGPTGLPTSTAYNYTDECIDEPYDKLVPYVSLDASTADDTVNGGAMNVVVAANDASLFKWYLGGTTFFSEYDDPTLLDIYQNNSTPDYSGNLLVKVPGANQMVYVIVETPIGLPHPVHLHGHDFWVLAAGTGTYASNTTLNLSNPPRRDTALMPAAGYLVLAFKTDNPGVWLMHCHIGWHTSMGWALQIVERQSEIKKTIHDSCKLTKNCASWDSWSSANDVTVVDSGV</sequence>
<dbReference type="Proteomes" id="UP000799772">
    <property type="component" value="Unassembled WGS sequence"/>
</dbReference>
<keyword evidence="5" id="KW-0186">Copper</keyword>
<feature type="domain" description="Plastocyanin-like" evidence="8">
    <location>
        <begin position="397"/>
        <end position="507"/>
    </location>
</feature>
<dbReference type="InterPro" id="IPR008972">
    <property type="entry name" value="Cupredoxin"/>
</dbReference>
<keyword evidence="3" id="KW-0677">Repeat</keyword>
<dbReference type="Gene3D" id="2.60.40.420">
    <property type="entry name" value="Cupredoxins - blue copper proteins"/>
    <property type="match status" value="3"/>
</dbReference>
<feature type="domain" description="Plastocyanin-like" evidence="7">
    <location>
        <begin position="155"/>
        <end position="315"/>
    </location>
</feature>
<dbReference type="PANTHER" id="PTHR11709:SF502">
    <property type="entry name" value="MULTICOPPER OXIDASE"/>
    <property type="match status" value="1"/>
</dbReference>
<keyword evidence="4" id="KW-0560">Oxidoreductase</keyword>
<evidence type="ECO:0000256" key="3">
    <source>
        <dbReference type="ARBA" id="ARBA00022737"/>
    </source>
</evidence>
<dbReference type="InterPro" id="IPR001117">
    <property type="entry name" value="Cu-oxidase_2nd"/>
</dbReference>
<evidence type="ECO:0000256" key="2">
    <source>
        <dbReference type="ARBA" id="ARBA00022723"/>
    </source>
</evidence>
<evidence type="ECO:0000259" key="7">
    <source>
        <dbReference type="Pfam" id="PF00394"/>
    </source>
</evidence>
<evidence type="ECO:0000313" key="11">
    <source>
        <dbReference type="Proteomes" id="UP000799772"/>
    </source>
</evidence>
<dbReference type="InterPro" id="IPR011707">
    <property type="entry name" value="Cu-oxidase-like_N"/>
</dbReference>
<feature type="domain" description="Plastocyanin-like" evidence="9">
    <location>
        <begin position="28"/>
        <end position="143"/>
    </location>
</feature>
<dbReference type="CDD" id="cd13880">
    <property type="entry name" value="CuRO_2_MaLCC_like"/>
    <property type="match status" value="1"/>
</dbReference>
<evidence type="ECO:0000259" key="8">
    <source>
        <dbReference type="Pfam" id="PF07731"/>
    </source>
</evidence>
<dbReference type="Pfam" id="PF07732">
    <property type="entry name" value="Cu-oxidase_3"/>
    <property type="match status" value="1"/>
</dbReference>
<organism evidence="10 11">
    <name type="scientific">Rhizodiscina lignyota</name>
    <dbReference type="NCBI Taxonomy" id="1504668"/>
    <lineage>
        <taxon>Eukaryota</taxon>
        <taxon>Fungi</taxon>
        <taxon>Dikarya</taxon>
        <taxon>Ascomycota</taxon>
        <taxon>Pezizomycotina</taxon>
        <taxon>Dothideomycetes</taxon>
        <taxon>Pleosporomycetidae</taxon>
        <taxon>Aulographales</taxon>
        <taxon>Rhizodiscinaceae</taxon>
        <taxon>Rhizodiscina</taxon>
    </lineage>
</organism>
<dbReference type="FunFam" id="2.60.40.420:FF:000021">
    <property type="entry name" value="Extracellular dihydrogeodin oxidase/laccase"/>
    <property type="match status" value="1"/>
</dbReference>
<dbReference type="PANTHER" id="PTHR11709">
    <property type="entry name" value="MULTI-COPPER OXIDASE"/>
    <property type="match status" value="1"/>
</dbReference>
<keyword evidence="2" id="KW-0479">Metal-binding</keyword>
<dbReference type="Pfam" id="PF00394">
    <property type="entry name" value="Cu-oxidase"/>
    <property type="match status" value="1"/>
</dbReference>
<dbReference type="OrthoDB" id="2121828at2759"/>
<dbReference type="FunFam" id="2.60.40.420:FF:000038">
    <property type="entry name" value="Extracellular dihydrogeodin oxidase/laccase"/>
    <property type="match status" value="1"/>
</dbReference>
<evidence type="ECO:0000256" key="5">
    <source>
        <dbReference type="ARBA" id="ARBA00023008"/>
    </source>
</evidence>
<dbReference type="CDD" id="cd13901">
    <property type="entry name" value="CuRO_3_MaLCC_like"/>
    <property type="match status" value="1"/>
</dbReference>
<dbReference type="AlphaFoldDB" id="A0A9P4I9K6"/>
<keyword evidence="11" id="KW-1185">Reference proteome</keyword>
<dbReference type="InterPro" id="IPR045087">
    <property type="entry name" value="Cu-oxidase_fam"/>
</dbReference>
<evidence type="ECO:0008006" key="12">
    <source>
        <dbReference type="Google" id="ProtNLM"/>
    </source>
</evidence>
<comment type="caution">
    <text evidence="10">The sequence shown here is derived from an EMBL/GenBank/DDBJ whole genome shotgun (WGS) entry which is preliminary data.</text>
</comment>
<evidence type="ECO:0000256" key="1">
    <source>
        <dbReference type="ARBA" id="ARBA00010609"/>
    </source>
</evidence>
<evidence type="ECO:0000313" key="10">
    <source>
        <dbReference type="EMBL" id="KAF2097731.1"/>
    </source>
</evidence>